<evidence type="ECO:0000259" key="12">
    <source>
        <dbReference type="PROSITE" id="PS50850"/>
    </source>
</evidence>
<gene>
    <name evidence="13" type="ORF">CDV25_03660</name>
</gene>
<keyword evidence="10 11" id="KW-0472">Membrane</keyword>
<keyword evidence="6" id="KW-0997">Cell inner membrane</keyword>
<comment type="subcellular location">
    <subcellularLocation>
        <location evidence="2">Cell inner membrane</location>
        <topology evidence="2">Multi-pass membrane protein</topology>
    </subcellularLocation>
</comment>
<evidence type="ECO:0000313" key="13">
    <source>
        <dbReference type="EMBL" id="AWI33960.1"/>
    </source>
</evidence>
<dbReference type="Gene3D" id="1.20.1250.20">
    <property type="entry name" value="MFS general substrate transporter like domains"/>
    <property type="match status" value="2"/>
</dbReference>
<dbReference type="InterPro" id="IPR011701">
    <property type="entry name" value="MFS"/>
</dbReference>
<feature type="transmembrane region" description="Helical" evidence="11">
    <location>
        <begin position="225"/>
        <end position="249"/>
    </location>
</feature>
<evidence type="ECO:0000256" key="4">
    <source>
        <dbReference type="ARBA" id="ARBA00022448"/>
    </source>
</evidence>
<feature type="transmembrane region" description="Helical" evidence="11">
    <location>
        <begin position="291"/>
        <end position="313"/>
    </location>
</feature>
<evidence type="ECO:0000256" key="5">
    <source>
        <dbReference type="ARBA" id="ARBA00022475"/>
    </source>
</evidence>
<dbReference type="NCBIfam" id="TIGR01272">
    <property type="entry name" value="gluP"/>
    <property type="match status" value="1"/>
</dbReference>
<evidence type="ECO:0000256" key="7">
    <source>
        <dbReference type="ARBA" id="ARBA00022597"/>
    </source>
</evidence>
<dbReference type="Proteomes" id="UP000244890">
    <property type="component" value="Chromosome"/>
</dbReference>
<dbReference type="InterPro" id="IPR050375">
    <property type="entry name" value="MFS_TsgA-like"/>
</dbReference>
<dbReference type="InterPro" id="IPR020846">
    <property type="entry name" value="MFS_dom"/>
</dbReference>
<comment type="similarity">
    <text evidence="3">Belongs to the major facilitator superfamily. FHS transporter (TC 2.A.1.7) family.</text>
</comment>
<evidence type="ECO:0000256" key="8">
    <source>
        <dbReference type="ARBA" id="ARBA00022692"/>
    </source>
</evidence>
<dbReference type="SUPFAM" id="SSF103473">
    <property type="entry name" value="MFS general substrate transporter"/>
    <property type="match status" value="1"/>
</dbReference>
<feature type="transmembrane region" description="Helical" evidence="11">
    <location>
        <begin position="325"/>
        <end position="347"/>
    </location>
</feature>
<dbReference type="PROSITE" id="PS50850">
    <property type="entry name" value="MFS"/>
    <property type="match status" value="1"/>
</dbReference>
<evidence type="ECO:0000256" key="2">
    <source>
        <dbReference type="ARBA" id="ARBA00004429"/>
    </source>
</evidence>
<dbReference type="RefSeq" id="WP_108910819.1">
    <property type="nucleotide sequence ID" value="NZ_CP021886.1"/>
</dbReference>
<evidence type="ECO:0000256" key="9">
    <source>
        <dbReference type="ARBA" id="ARBA00022989"/>
    </source>
</evidence>
<keyword evidence="7" id="KW-0762">Sugar transport</keyword>
<feature type="domain" description="Major facilitator superfamily (MFS) profile" evidence="12">
    <location>
        <begin position="7"/>
        <end position="411"/>
    </location>
</feature>
<comment type="function">
    <text evidence="1">Intake of glucose and galactose.</text>
</comment>
<evidence type="ECO:0000256" key="6">
    <source>
        <dbReference type="ARBA" id="ARBA00022519"/>
    </source>
</evidence>
<dbReference type="GO" id="GO:0005886">
    <property type="term" value="C:plasma membrane"/>
    <property type="evidence" value="ECO:0007669"/>
    <property type="project" value="UniProtKB-SubCell"/>
</dbReference>
<keyword evidence="9 11" id="KW-1133">Transmembrane helix</keyword>
<feature type="transmembrane region" description="Helical" evidence="11">
    <location>
        <begin position="7"/>
        <end position="26"/>
    </location>
</feature>
<organism evidence="13 14">
    <name type="scientific">Helicobacter apodemus</name>
    <dbReference type="NCBI Taxonomy" id="135569"/>
    <lineage>
        <taxon>Bacteria</taxon>
        <taxon>Pseudomonadati</taxon>
        <taxon>Campylobacterota</taxon>
        <taxon>Epsilonproteobacteria</taxon>
        <taxon>Campylobacterales</taxon>
        <taxon>Helicobacteraceae</taxon>
        <taxon>Helicobacter</taxon>
    </lineage>
</organism>
<name>A0A2U8FCI4_9HELI</name>
<reference evidence="13 14" key="1">
    <citation type="submission" date="2017-06" db="EMBL/GenBank/DDBJ databases">
        <title>Complete genome of Helicobacter apodemus.</title>
        <authorList>
            <person name="Cho S."/>
        </authorList>
    </citation>
    <scope>NUCLEOTIDE SEQUENCE [LARGE SCALE GENOMIC DNA]</scope>
    <source>
        <strain evidence="14">SNUVETPUB-15-01</strain>
    </source>
</reference>
<proteinExistence type="inferred from homology"/>
<evidence type="ECO:0000256" key="3">
    <source>
        <dbReference type="ARBA" id="ARBA00009120"/>
    </source>
</evidence>
<dbReference type="KEGG" id="had:CDV25_03660"/>
<protein>
    <submittedName>
        <fullName evidence="13">Glucose/galactose MFS transporter</fullName>
    </submittedName>
</protein>
<feature type="transmembrane region" description="Helical" evidence="11">
    <location>
        <begin position="97"/>
        <end position="116"/>
    </location>
</feature>
<sequence length="411" mass="44224">MQTKSNAFALATLATLFFVVGFITVLNDILIPHLKVIFDLTYFEAALIQFCFFGAYFIVGGVFGKLLEKIGYPLGVILGFLLAALGCILFYPAASTASYPIFLGALFILASGIVLLQAAGNPFVTLLAPGKEATALTLVQAFNSLGTTLGPLFGSIFILADVTKYATKIEEAQSVQVPYLGIAGVLILLAVVVYLLKLPDVRKRAKKVSDENRDGKTSIFEYSHLVLAAGAIFFYVGAEVSIGSFLILIMKDVMGIEEKVGATYIAYYWGAAMVGRFVGSFIMTQIAPNKCLAFNAIMSIVLIIIAIAFGLSIDFEDRENIAGKIMMVALLAIGLFNSIMFPTIFSLATKNLGKFTSQASGIICMAIVGGALIPPVQGLMADYFGLLISYLIPVLCYIYILFFALKGYKAK</sequence>
<dbReference type="PANTHER" id="PTHR43702">
    <property type="entry name" value="L-FUCOSE-PROTON SYMPORTER"/>
    <property type="match status" value="1"/>
</dbReference>
<dbReference type="CDD" id="cd17394">
    <property type="entry name" value="MFS_FucP_like"/>
    <property type="match status" value="1"/>
</dbReference>
<feature type="transmembrane region" description="Helical" evidence="11">
    <location>
        <begin position="70"/>
        <end position="91"/>
    </location>
</feature>
<feature type="transmembrane region" description="Helical" evidence="11">
    <location>
        <begin position="383"/>
        <end position="405"/>
    </location>
</feature>
<dbReference type="EMBL" id="CP021886">
    <property type="protein sequence ID" value="AWI33960.1"/>
    <property type="molecule type" value="Genomic_DNA"/>
</dbReference>
<dbReference type="OrthoDB" id="9795150at2"/>
<feature type="transmembrane region" description="Helical" evidence="11">
    <location>
        <begin position="136"/>
        <end position="159"/>
    </location>
</feature>
<dbReference type="PANTHER" id="PTHR43702:SF3">
    <property type="entry name" value="PROTEIN TSGA"/>
    <property type="match status" value="1"/>
</dbReference>
<evidence type="ECO:0000256" key="11">
    <source>
        <dbReference type="SAM" id="Phobius"/>
    </source>
</evidence>
<dbReference type="Pfam" id="PF07690">
    <property type="entry name" value="MFS_1"/>
    <property type="match status" value="1"/>
</dbReference>
<evidence type="ECO:0000313" key="14">
    <source>
        <dbReference type="Proteomes" id="UP000244890"/>
    </source>
</evidence>
<evidence type="ECO:0000256" key="10">
    <source>
        <dbReference type="ARBA" id="ARBA00023136"/>
    </source>
</evidence>
<keyword evidence="4" id="KW-0813">Transport</keyword>
<dbReference type="InterPro" id="IPR005964">
    <property type="entry name" value="Glc/Gal_transptr_bac"/>
</dbReference>
<evidence type="ECO:0000256" key="1">
    <source>
        <dbReference type="ARBA" id="ARBA00003321"/>
    </source>
</evidence>
<dbReference type="GO" id="GO:0055056">
    <property type="term" value="F:D-glucose transmembrane transporter activity"/>
    <property type="evidence" value="ECO:0007669"/>
    <property type="project" value="InterPro"/>
</dbReference>
<accession>A0A2U8FCI4</accession>
<dbReference type="GO" id="GO:1904659">
    <property type="term" value="P:D-glucose transmembrane transport"/>
    <property type="evidence" value="ECO:0007669"/>
    <property type="project" value="InterPro"/>
</dbReference>
<dbReference type="GO" id="GO:0005354">
    <property type="term" value="F:galactose transmembrane transporter activity"/>
    <property type="evidence" value="ECO:0007669"/>
    <property type="project" value="InterPro"/>
</dbReference>
<feature type="transmembrane region" description="Helical" evidence="11">
    <location>
        <begin position="359"/>
        <end position="377"/>
    </location>
</feature>
<feature type="transmembrane region" description="Helical" evidence="11">
    <location>
        <begin position="261"/>
        <end position="279"/>
    </location>
</feature>
<dbReference type="AlphaFoldDB" id="A0A2U8FCI4"/>
<keyword evidence="5" id="KW-1003">Cell membrane</keyword>
<feature type="transmembrane region" description="Helical" evidence="11">
    <location>
        <begin position="46"/>
        <end position="63"/>
    </location>
</feature>
<feature type="transmembrane region" description="Helical" evidence="11">
    <location>
        <begin position="179"/>
        <end position="196"/>
    </location>
</feature>
<keyword evidence="8 11" id="KW-0812">Transmembrane</keyword>
<dbReference type="InterPro" id="IPR036259">
    <property type="entry name" value="MFS_trans_sf"/>
</dbReference>